<organism evidence="2 3">
    <name type="scientific">Sporisorium reilianum (strain SRZ2)</name>
    <name type="common">Maize head smut fungus</name>
    <dbReference type="NCBI Taxonomy" id="999809"/>
    <lineage>
        <taxon>Eukaryota</taxon>
        <taxon>Fungi</taxon>
        <taxon>Dikarya</taxon>
        <taxon>Basidiomycota</taxon>
        <taxon>Ustilaginomycotina</taxon>
        <taxon>Ustilaginomycetes</taxon>
        <taxon>Ustilaginales</taxon>
        <taxon>Ustilaginaceae</taxon>
        <taxon>Sporisorium</taxon>
    </lineage>
</organism>
<feature type="compositionally biased region" description="Acidic residues" evidence="1">
    <location>
        <begin position="639"/>
        <end position="650"/>
    </location>
</feature>
<feature type="region of interest" description="Disordered" evidence="1">
    <location>
        <begin position="1050"/>
        <end position="1074"/>
    </location>
</feature>
<evidence type="ECO:0000313" key="3">
    <source>
        <dbReference type="Proteomes" id="UP000008867"/>
    </source>
</evidence>
<feature type="compositionally biased region" description="Polar residues" evidence="1">
    <location>
        <begin position="11"/>
        <end position="34"/>
    </location>
</feature>
<feature type="compositionally biased region" description="Low complexity" evidence="1">
    <location>
        <begin position="555"/>
        <end position="580"/>
    </location>
</feature>
<feature type="compositionally biased region" description="Basic and acidic residues" evidence="1">
    <location>
        <begin position="723"/>
        <end position="743"/>
    </location>
</feature>
<feature type="compositionally biased region" description="Low complexity" evidence="1">
    <location>
        <begin position="999"/>
        <end position="1019"/>
    </location>
</feature>
<feature type="compositionally biased region" description="Basic and acidic residues" evidence="1">
    <location>
        <begin position="399"/>
        <end position="416"/>
    </location>
</feature>
<proteinExistence type="predicted"/>
<dbReference type="EMBL" id="FQ311433">
    <property type="protein sequence ID" value="CBQ68865.1"/>
    <property type="molecule type" value="Genomic_DNA"/>
</dbReference>
<feature type="region of interest" description="Disordered" evidence="1">
    <location>
        <begin position="983"/>
        <end position="1037"/>
    </location>
</feature>
<accession>E6ZNL4</accession>
<feature type="region of interest" description="Disordered" evidence="1">
    <location>
        <begin position="887"/>
        <end position="927"/>
    </location>
</feature>
<evidence type="ECO:0008006" key="4">
    <source>
        <dbReference type="Google" id="ProtNLM"/>
    </source>
</evidence>
<dbReference type="eggNOG" id="ENOG502S8P6">
    <property type="taxonomic scope" value="Eukaryota"/>
</dbReference>
<evidence type="ECO:0000256" key="1">
    <source>
        <dbReference type="SAM" id="MobiDB-lite"/>
    </source>
</evidence>
<dbReference type="Proteomes" id="UP000008867">
    <property type="component" value="Chromosome 12"/>
</dbReference>
<feature type="region of interest" description="Disordered" evidence="1">
    <location>
        <begin position="1112"/>
        <end position="1141"/>
    </location>
</feature>
<feature type="compositionally biased region" description="Low complexity" evidence="1">
    <location>
        <begin position="1252"/>
        <end position="1268"/>
    </location>
</feature>
<feature type="compositionally biased region" description="Acidic residues" evidence="1">
    <location>
        <begin position="417"/>
        <end position="426"/>
    </location>
</feature>
<feature type="region of interest" description="Disordered" evidence="1">
    <location>
        <begin position="1164"/>
        <end position="1187"/>
    </location>
</feature>
<feature type="region of interest" description="Disordered" evidence="1">
    <location>
        <begin position="723"/>
        <end position="762"/>
    </location>
</feature>
<dbReference type="OrthoDB" id="9972196at2759"/>
<feature type="compositionally biased region" description="Basic and acidic residues" evidence="1">
    <location>
        <begin position="675"/>
        <end position="690"/>
    </location>
</feature>
<feature type="compositionally biased region" description="Polar residues" evidence="1">
    <location>
        <begin position="256"/>
        <end position="273"/>
    </location>
</feature>
<feature type="region of interest" description="Disordered" evidence="1">
    <location>
        <begin position="1"/>
        <end position="34"/>
    </location>
</feature>
<protein>
    <recommendedName>
        <fullName evidence="4">Proteophosphoglycan ppg4</fullName>
    </recommendedName>
</protein>
<name>E6ZNL4_SPORE</name>
<feature type="region of interest" description="Disordered" evidence="1">
    <location>
        <begin position="1217"/>
        <end position="1273"/>
    </location>
</feature>
<sequence length="1762" mass="186795">MSVVVPPSMRAESNTPTSAPASPVMSTPSTQAHDSTLLTTFDSIPSLQPDLSAVQHKLGLSQSAAHPTPSIAAVASSSSPIHKAIPVMPNVASSSFTSTAPVPSPASLDNAAARSAEHGVSPVINAFRSPYPPSPTYFVTVVPPDDVRMSPDISQTERDRLQRGSLVPLYPTLGGQLWAISREFALPSLAGLMLYLSDDGQGNRGPRIGDASWKALWARYFNQDDAPSTSAFKPQTAFTPSRRTSTIAQDSLVDPNASSSAHAADLSRSTLGEASSGRPSIPYLSSRPSPSVDASAFSRRDASADWSPSARSAAWSGHASSSAGRVAVPVTPFPQLPILARIEWQVDPNKAPWWPSWIASRSAVRERPSHKTRKSMHLADNLSQPKEGVLDAHEDEEPSHEMERPEEQQGEKKIQAADDEGEDEEQSQILFTRGPEPHIQQLPLGHVETTDAGPSAPRSISPVHRSLAEPQVLPALSGLIHSDTARDEQQDSPRSLAPSTSARSLPPIENNFEAPPSSKESAISNEERAVAPVAELAAGRGSPSPSDAPLRSERASIVSMSPRSSRRMSSTSRVTTSTAPKDPQVVGASAHSIEARSDTASPQSHLDPGAAALSHYDASDQSRTGYTEILDVNDANEHDSDDEHEQQEEDDLHRDPLSHAHGGGYSALPDSPTSETHHLVDRPAASEREQPTFSPGGFPLRHSFIVDAGDEAMWRDLHHHGMDQMIPEPRDDSHTMPSEHHEADADDEAQYAHAQRSERNSNGLELRERAHYDDVASQQAQPTVHHWASLADDKAPQDMFHQQRFIRVDDFAQDAYYSPQRSNMARIQSWIGKTPTGRPSSSGAFDDDLHHFDRQADDQGLELPAESEIDEVVGLWASKVHQDPYSIPHISGPTAAASVSEEEQVATTGAQKDEAHDEAHNAEMQDQGVHQRIGEANSLGANTAPAVSLLSPIHLDAAAFAGVRPQLGNLTVPLSPQLLSPTAVGDAFNTPGASPDQRSVSTSVVQSHPPSSPSSLAPPLDRKASTASRRSSGDLSDTLQEMEKALELLSPSCSPNPALGHSPDPMGRKMSSRDSLAYARSLSASVTPSPKWIARAKAATAKTRTHARRTFAVGGSPFDLSQVSPRPASTSAVSSSRARSPGFRAPLSASRLIEFAQVEAVPRQAMTEGGDAEPTRSGGTGSVRGLEPERQVVSKPVVHAQTAQHVLPSGASLHSVAGEVVRVDPRRDTTSTAKSRGDDAVKQVSSEHVHAKASSPAAAPTSAPSAPDAEIDEAEHTEELSAFMTDDHEDGIASIQRFLRGKVVSGVDSDASVLPDQSVSGSGQHPGSSAAGTIIERSVSQDSDLLSAATEQRASVVRDAPAAGSIHQETASDPRWSQASYVAGDLSSHHPSGYSLHSNSPKRDLHHEVRTPSFTYDAHLSSEPTTVDTQLSSASADGEGLSVAGEVVKSDLSSSPSDETFFISSGPARGEEVQQPQQQQQQGDTAVFEHVEQGDVTEVAQQHLTNEAASDGQEIEYHAAAASAAVEHPLTNGSIPALAYRFASSPIHADTFSMTRPLAGTHEDSLDEEEIRTMHEDTRAAVREALSQSTAHHVNILPAVAPLSTTVAPVGGPQSPKSSASPTASPLSSHSSLGDHFRRRGSASSLNPTSTGGGSGSNASSPKRRPSRLNLDIDGLTRSPPPAATVAVAAPSARRLPSTSPRSRFGQLPPSPSLHPSYKAAMSSPLSQSFPVMGMGSPQGKTFLPSLASVTSLEGEMAGSYR</sequence>
<feature type="region of interest" description="Disordered" evidence="1">
    <location>
        <begin position="1416"/>
        <end position="1438"/>
    </location>
</feature>
<feature type="compositionally biased region" description="Polar residues" evidence="1">
    <location>
        <begin position="1025"/>
        <end position="1037"/>
    </location>
</feature>
<feature type="compositionally biased region" description="Basic and acidic residues" evidence="1">
    <location>
        <begin position="1221"/>
        <end position="1250"/>
    </location>
</feature>
<dbReference type="HOGENOM" id="CLU_241826_0_0_1"/>
<dbReference type="VEuPathDB" id="FungiDB:sr15170"/>
<feature type="compositionally biased region" description="Polar residues" evidence="1">
    <location>
        <begin position="1422"/>
        <end position="1435"/>
    </location>
</feature>
<feature type="region of interest" description="Disordered" evidence="1">
    <location>
        <begin position="1607"/>
        <end position="1710"/>
    </location>
</feature>
<feature type="region of interest" description="Disordered" evidence="1">
    <location>
        <begin position="364"/>
        <end position="699"/>
    </location>
</feature>
<feature type="compositionally biased region" description="Low complexity" evidence="1">
    <location>
        <begin position="1684"/>
        <end position="1694"/>
    </location>
</feature>
<feature type="compositionally biased region" description="Basic and acidic residues" evidence="1">
    <location>
        <begin position="911"/>
        <end position="923"/>
    </location>
</feature>
<reference evidence="2 3" key="1">
    <citation type="journal article" date="2010" name="Science">
        <title>Pathogenicity determinants in smut fungi revealed by genome comparison.</title>
        <authorList>
            <person name="Schirawski J."/>
            <person name="Mannhaupt G."/>
            <person name="Muench K."/>
            <person name="Brefort T."/>
            <person name="Schipper K."/>
            <person name="Doehlemann G."/>
            <person name="Di Stasio M."/>
            <person name="Roessel N."/>
            <person name="Mendoza-Mendoza A."/>
            <person name="Pester D."/>
            <person name="Mueller O."/>
            <person name="Winterberg B."/>
            <person name="Meyer E."/>
            <person name="Ghareeb H."/>
            <person name="Wollenberg T."/>
            <person name="Muensterkoetter M."/>
            <person name="Wong P."/>
            <person name="Walter M."/>
            <person name="Stukenbrock E."/>
            <person name="Gueldener U."/>
            <person name="Kahmann R."/>
        </authorList>
    </citation>
    <scope>NUCLEOTIDE SEQUENCE [LARGE SCALE GENOMIC DNA]</scope>
    <source>
        <strain evidence="3">SRZ2</strain>
    </source>
</reference>
<evidence type="ECO:0000313" key="2">
    <source>
        <dbReference type="EMBL" id="CBQ68865.1"/>
    </source>
</evidence>
<gene>
    <name evidence="2" type="ORF">sr15170</name>
</gene>
<feature type="region of interest" description="Disordered" evidence="1">
    <location>
        <begin position="253"/>
        <end position="296"/>
    </location>
</feature>
<keyword evidence="3" id="KW-1185">Reference proteome</keyword>
<feature type="region of interest" description="Disordered" evidence="1">
    <location>
        <begin position="1450"/>
        <end position="1485"/>
    </location>
</feature>
<feature type="compositionally biased region" description="Low complexity" evidence="1">
    <location>
        <begin position="1613"/>
        <end position="1632"/>
    </location>
</feature>
<feature type="compositionally biased region" description="Low complexity" evidence="1">
    <location>
        <begin position="1123"/>
        <end position="1141"/>
    </location>
</feature>